<evidence type="ECO:0000256" key="1">
    <source>
        <dbReference type="SAM" id="SignalP"/>
    </source>
</evidence>
<feature type="signal peptide" evidence="1">
    <location>
        <begin position="1"/>
        <end position="21"/>
    </location>
</feature>
<evidence type="ECO:0008006" key="4">
    <source>
        <dbReference type="Google" id="ProtNLM"/>
    </source>
</evidence>
<gene>
    <name evidence="2" type="ORF">AEAE_0987</name>
</gene>
<evidence type="ECO:0000313" key="2">
    <source>
        <dbReference type="EMBL" id="OZG56499.1"/>
    </source>
</evidence>
<keyword evidence="1" id="KW-0732">Signal</keyword>
<accession>A0A261FBH8</accession>
<dbReference type="EMBL" id="MWWU01000002">
    <property type="protein sequence ID" value="OZG56499.1"/>
    <property type="molecule type" value="Genomic_DNA"/>
</dbReference>
<dbReference type="Proteomes" id="UP000228976">
    <property type="component" value="Unassembled WGS sequence"/>
</dbReference>
<comment type="caution">
    <text evidence="2">The sequence shown here is derived from an EMBL/GenBank/DDBJ whole genome shotgun (WGS) entry which is preliminary data.</text>
</comment>
<feature type="chain" id="PRO_5039256264" description="Lipoprotein" evidence="1">
    <location>
        <begin position="22"/>
        <end position="212"/>
    </location>
</feature>
<organism evidence="2 3">
    <name type="scientific">Aeriscardovia aeriphila</name>
    <dbReference type="NCBI Taxonomy" id="218139"/>
    <lineage>
        <taxon>Bacteria</taxon>
        <taxon>Bacillati</taxon>
        <taxon>Actinomycetota</taxon>
        <taxon>Actinomycetes</taxon>
        <taxon>Bifidobacteriales</taxon>
        <taxon>Bifidobacteriaceae</taxon>
        <taxon>Aeriscardovia</taxon>
    </lineage>
</organism>
<sequence>MKKKITQTVCAGMLTSLLTLSLIGCGLTTPSKDWPVPNESSYLLPEDTMHVERGKTSLTLPKIAKNNQNIMVGEVIKKEVTGDEIFGIVTKYTFSVIGVLKGEHKPHDKVIIREIGTGDPGWLHEKQILLIFSYRPADFEKEKELKENFGKEEAVEVFGQYALTHINDFTTLTTEPFTSSKVDNVSFSRVFLAKQDKLPNEVTLGQIKKLVK</sequence>
<name>A0A261FBH8_9BIFI</name>
<protein>
    <recommendedName>
        <fullName evidence="4">Lipoprotein</fullName>
    </recommendedName>
</protein>
<dbReference type="AlphaFoldDB" id="A0A261FBH8"/>
<keyword evidence="3" id="KW-1185">Reference proteome</keyword>
<evidence type="ECO:0000313" key="3">
    <source>
        <dbReference type="Proteomes" id="UP000228976"/>
    </source>
</evidence>
<dbReference type="PROSITE" id="PS51257">
    <property type="entry name" value="PROKAR_LIPOPROTEIN"/>
    <property type="match status" value="1"/>
</dbReference>
<proteinExistence type="predicted"/>
<reference evidence="2 3" key="1">
    <citation type="journal article" date="2017" name="BMC Genomics">
        <title>Comparative genomic and phylogenomic analyses of the Bifidobacteriaceae family.</title>
        <authorList>
            <person name="Lugli G.A."/>
            <person name="Milani C."/>
            <person name="Turroni F."/>
            <person name="Duranti S."/>
            <person name="Mancabelli L."/>
            <person name="Mangifesta M."/>
            <person name="Ferrario C."/>
            <person name="Modesto M."/>
            <person name="Mattarelli P."/>
            <person name="Jiri K."/>
            <person name="van Sinderen D."/>
            <person name="Ventura M."/>
        </authorList>
    </citation>
    <scope>NUCLEOTIDE SEQUENCE [LARGE SCALE GENOMIC DNA]</scope>
    <source>
        <strain evidence="2 3">LMG 21773</strain>
    </source>
</reference>